<evidence type="ECO:0000313" key="1">
    <source>
        <dbReference type="EMBL" id="MBM6399266.1"/>
    </source>
</evidence>
<name>A0ABS2CJB2_9MICO</name>
<evidence type="ECO:0000313" key="2">
    <source>
        <dbReference type="Proteomes" id="UP001430172"/>
    </source>
</evidence>
<sequence>MATSTQDRSPHGRSVRELIEELAGTEDALRQARADDTLDHRSLVVRRQATIVRELRRRARHPR</sequence>
<gene>
    <name evidence="1" type="ORF">JQN70_02575</name>
</gene>
<protein>
    <submittedName>
        <fullName evidence="1">Uncharacterized protein</fullName>
    </submittedName>
</protein>
<organism evidence="1 2">
    <name type="scientific">Phycicoccus sonneratiae</name>
    <dbReference type="NCBI Taxonomy" id="2807628"/>
    <lineage>
        <taxon>Bacteria</taxon>
        <taxon>Bacillati</taxon>
        <taxon>Actinomycetota</taxon>
        <taxon>Actinomycetes</taxon>
        <taxon>Micrococcales</taxon>
        <taxon>Intrasporangiaceae</taxon>
        <taxon>Phycicoccus</taxon>
    </lineage>
</organism>
<dbReference type="Proteomes" id="UP001430172">
    <property type="component" value="Unassembled WGS sequence"/>
</dbReference>
<dbReference type="RefSeq" id="WP_204129730.1">
    <property type="nucleotide sequence ID" value="NZ_JAFDVD010000003.1"/>
</dbReference>
<dbReference type="EMBL" id="JAFDVD010000003">
    <property type="protein sequence ID" value="MBM6399266.1"/>
    <property type="molecule type" value="Genomic_DNA"/>
</dbReference>
<accession>A0ABS2CJB2</accession>
<keyword evidence="2" id="KW-1185">Reference proteome</keyword>
<comment type="caution">
    <text evidence="1">The sequence shown here is derived from an EMBL/GenBank/DDBJ whole genome shotgun (WGS) entry which is preliminary data.</text>
</comment>
<proteinExistence type="predicted"/>
<reference evidence="1" key="1">
    <citation type="submission" date="2021-02" db="EMBL/GenBank/DDBJ databases">
        <title>Phycicoccus sp. MQZ13P-5T, whole genome shotgun sequence.</title>
        <authorList>
            <person name="Tuo L."/>
        </authorList>
    </citation>
    <scope>NUCLEOTIDE SEQUENCE</scope>
    <source>
        <strain evidence="1">MQZ13P-5</strain>
    </source>
</reference>